<dbReference type="AlphaFoldDB" id="A0A1A9VTP9"/>
<feature type="region of interest" description="Disordered" evidence="1">
    <location>
        <begin position="172"/>
        <end position="200"/>
    </location>
</feature>
<proteinExistence type="predicted"/>
<dbReference type="InterPro" id="IPR009003">
    <property type="entry name" value="Peptidase_S1_PA"/>
</dbReference>
<sequence>MIIANSPEFEDFGASIYVRYDLTSDIERQKRVQVDKFIKFDRNLIENQHPFILVSTKQNMRMDPRAATPIPITSKEATHAKKCVVIVADRPHKIHIMDIDMCMDQLSDLQEGYICLHYSEPAYKGFALICDDELAGIILPKSTWIPNEPVLYTDLYKRRDWILEHMMGHRPPANDSDNDVLHEAEEGVEERDADPSVQKAEEIIQSKREKNHYRMNKTNSAHNKRDFLQQELFLLYNRTITAGL</sequence>
<dbReference type="Gene3D" id="2.40.10.10">
    <property type="entry name" value="Trypsin-like serine proteases"/>
    <property type="match status" value="1"/>
</dbReference>
<evidence type="ECO:0000256" key="1">
    <source>
        <dbReference type="SAM" id="MobiDB-lite"/>
    </source>
</evidence>
<evidence type="ECO:0000313" key="2">
    <source>
        <dbReference type="EnsemblMetazoa" id="GAUT047214-PA"/>
    </source>
</evidence>
<name>A0A1A9VTP9_GLOAU</name>
<dbReference type="EnsemblMetazoa" id="GAUT047214-RA">
    <property type="protein sequence ID" value="GAUT047214-PA"/>
    <property type="gene ID" value="GAUT047214"/>
</dbReference>
<evidence type="ECO:0008006" key="4">
    <source>
        <dbReference type="Google" id="ProtNLM"/>
    </source>
</evidence>
<protein>
    <recommendedName>
        <fullName evidence="4">Peptidase S1 domain-containing protein</fullName>
    </recommendedName>
</protein>
<dbReference type="VEuPathDB" id="VectorBase:GAUT047214"/>
<evidence type="ECO:0000313" key="3">
    <source>
        <dbReference type="Proteomes" id="UP000078200"/>
    </source>
</evidence>
<accession>A0A1A9VTP9</accession>
<dbReference type="SUPFAM" id="SSF50494">
    <property type="entry name" value="Trypsin-like serine proteases"/>
    <property type="match status" value="1"/>
</dbReference>
<dbReference type="Proteomes" id="UP000078200">
    <property type="component" value="Unassembled WGS sequence"/>
</dbReference>
<reference evidence="2" key="1">
    <citation type="submission" date="2020-05" db="UniProtKB">
        <authorList>
            <consortium name="EnsemblMetazoa"/>
        </authorList>
    </citation>
    <scope>IDENTIFICATION</scope>
    <source>
        <strain evidence="2">TTRI</strain>
    </source>
</reference>
<keyword evidence="3" id="KW-1185">Reference proteome</keyword>
<dbReference type="InterPro" id="IPR043504">
    <property type="entry name" value="Peptidase_S1_PA_chymotrypsin"/>
</dbReference>
<organism evidence="2 3">
    <name type="scientific">Glossina austeni</name>
    <name type="common">Savannah tsetse fly</name>
    <dbReference type="NCBI Taxonomy" id="7395"/>
    <lineage>
        <taxon>Eukaryota</taxon>
        <taxon>Metazoa</taxon>
        <taxon>Ecdysozoa</taxon>
        <taxon>Arthropoda</taxon>
        <taxon>Hexapoda</taxon>
        <taxon>Insecta</taxon>
        <taxon>Pterygota</taxon>
        <taxon>Neoptera</taxon>
        <taxon>Endopterygota</taxon>
        <taxon>Diptera</taxon>
        <taxon>Brachycera</taxon>
        <taxon>Muscomorpha</taxon>
        <taxon>Hippoboscoidea</taxon>
        <taxon>Glossinidae</taxon>
        <taxon>Glossina</taxon>
    </lineage>
</organism>